<gene>
    <name evidence="6" type="ORF">ICT70_13240</name>
</gene>
<dbReference type="GO" id="GO:0016874">
    <property type="term" value="F:ligase activity"/>
    <property type="evidence" value="ECO:0007669"/>
    <property type="project" value="UniProtKB-KW"/>
</dbReference>
<dbReference type="SUPFAM" id="SSF56059">
    <property type="entry name" value="Glutathione synthetase ATP-binding domain-like"/>
    <property type="match status" value="1"/>
</dbReference>
<accession>A0A8J6UIS6</accession>
<organism evidence="6 7">
    <name type="scientific">Pelovirga terrestris</name>
    <dbReference type="NCBI Taxonomy" id="2771352"/>
    <lineage>
        <taxon>Bacteria</taxon>
        <taxon>Pseudomonadati</taxon>
        <taxon>Thermodesulfobacteriota</taxon>
        <taxon>Desulfuromonadia</taxon>
        <taxon>Geobacterales</taxon>
        <taxon>Geobacteraceae</taxon>
        <taxon>Pelovirga</taxon>
    </lineage>
</organism>
<keyword evidence="3 4" id="KW-0067">ATP-binding</keyword>
<evidence type="ECO:0000313" key="7">
    <source>
        <dbReference type="Proteomes" id="UP000632828"/>
    </source>
</evidence>
<evidence type="ECO:0000259" key="5">
    <source>
        <dbReference type="PROSITE" id="PS50975"/>
    </source>
</evidence>
<evidence type="ECO:0000256" key="1">
    <source>
        <dbReference type="ARBA" id="ARBA00022598"/>
    </source>
</evidence>
<dbReference type="Gene3D" id="3.30.1490.20">
    <property type="entry name" value="ATP-grasp fold, A domain"/>
    <property type="match status" value="1"/>
</dbReference>
<sequence length="388" mass="43979">MNFICISPHFPPNFVSFWTRLAAAGIRVLGIAEEPYHLLPRELQQAMTEYYRVENLNDYGEVIRACGYFTHRYGKIDRIESHNEHWLELDAALRSDFNVSGIKDDEIMDMKLKSRMKKAFKKARVTVVDGTIVNDKAKAQTFIADHGYPVIVKPDNGVGAADTWRLNNDADLEHFLARKPGVDYFMEPFVTGGIETFDGLVDATGQVVFYSSLVYGSGVMESVNNEVDLHYHIPRVLPKDLVKAGLATVKAFGIRERFFHVEYFRTPENQLIGLEINIRPPGGLTVDMFNYANDIDIFSEYRNIVLGRPFSADISRKYVCHYAGRKYGKPYSYSVDEILSRHGATIAHHQAIDSIFSAAIGNYGFIIRTATIEEGQAVVTDIHRLDHR</sequence>
<dbReference type="PANTHER" id="PTHR43585">
    <property type="entry name" value="FUMIPYRROLE BIOSYNTHESIS PROTEIN C"/>
    <property type="match status" value="1"/>
</dbReference>
<dbReference type="InterPro" id="IPR052032">
    <property type="entry name" value="ATP-dep_AA_Ligase"/>
</dbReference>
<evidence type="ECO:0000256" key="2">
    <source>
        <dbReference type="ARBA" id="ARBA00022741"/>
    </source>
</evidence>
<comment type="caution">
    <text evidence="6">The sequence shown here is derived from an EMBL/GenBank/DDBJ whole genome shotgun (WGS) entry which is preliminary data.</text>
</comment>
<reference evidence="6" key="1">
    <citation type="submission" date="2020-09" db="EMBL/GenBank/DDBJ databases">
        <title>Pelobacter alkaliphilus sp. nov., a novel anaerobic arsenate-reducing bacterium from terrestrial mud volcano.</title>
        <authorList>
            <person name="Khomyakova M.A."/>
            <person name="Merkel A.Y."/>
            <person name="Slobodkin A.I."/>
        </authorList>
    </citation>
    <scope>NUCLEOTIDE SEQUENCE</scope>
    <source>
        <strain evidence="6">M08fum</strain>
    </source>
</reference>
<dbReference type="Proteomes" id="UP000632828">
    <property type="component" value="Unassembled WGS sequence"/>
</dbReference>
<dbReference type="InterPro" id="IPR005479">
    <property type="entry name" value="CPAse_ATP-bd"/>
</dbReference>
<keyword evidence="7" id="KW-1185">Reference proteome</keyword>
<dbReference type="GO" id="GO:0005524">
    <property type="term" value="F:ATP binding"/>
    <property type="evidence" value="ECO:0007669"/>
    <property type="project" value="UniProtKB-UniRule"/>
</dbReference>
<protein>
    <submittedName>
        <fullName evidence="6">Carboxylate--amine ligase</fullName>
    </submittedName>
</protein>
<dbReference type="Pfam" id="PF02786">
    <property type="entry name" value="CPSase_L_D2"/>
    <property type="match status" value="1"/>
</dbReference>
<keyword evidence="1 6" id="KW-0436">Ligase</keyword>
<dbReference type="InterPro" id="IPR013815">
    <property type="entry name" value="ATP_grasp_subdomain_1"/>
</dbReference>
<evidence type="ECO:0000256" key="4">
    <source>
        <dbReference type="PROSITE-ProRule" id="PRU00409"/>
    </source>
</evidence>
<name>A0A8J6UIS6_9BACT</name>
<dbReference type="RefSeq" id="WP_191157422.1">
    <property type="nucleotide sequence ID" value="NZ_JACWUN010000018.1"/>
</dbReference>
<feature type="domain" description="ATP-grasp" evidence="5">
    <location>
        <begin position="117"/>
        <end position="306"/>
    </location>
</feature>
<dbReference type="Gene3D" id="3.30.470.20">
    <property type="entry name" value="ATP-grasp fold, B domain"/>
    <property type="match status" value="1"/>
</dbReference>
<evidence type="ECO:0000313" key="6">
    <source>
        <dbReference type="EMBL" id="MBD1401625.1"/>
    </source>
</evidence>
<dbReference type="AlphaFoldDB" id="A0A8J6UIS6"/>
<dbReference type="InterPro" id="IPR011761">
    <property type="entry name" value="ATP-grasp"/>
</dbReference>
<dbReference type="Gene3D" id="3.40.50.20">
    <property type="match status" value="1"/>
</dbReference>
<proteinExistence type="predicted"/>
<dbReference type="PROSITE" id="PS50975">
    <property type="entry name" value="ATP_GRASP"/>
    <property type="match status" value="1"/>
</dbReference>
<dbReference type="GO" id="GO:0046872">
    <property type="term" value="F:metal ion binding"/>
    <property type="evidence" value="ECO:0007669"/>
    <property type="project" value="InterPro"/>
</dbReference>
<dbReference type="PANTHER" id="PTHR43585:SF2">
    <property type="entry name" value="ATP-GRASP ENZYME FSQD"/>
    <property type="match status" value="1"/>
</dbReference>
<keyword evidence="2 4" id="KW-0547">Nucleotide-binding</keyword>
<evidence type="ECO:0000256" key="3">
    <source>
        <dbReference type="ARBA" id="ARBA00022840"/>
    </source>
</evidence>
<dbReference type="EMBL" id="JACWUN010000018">
    <property type="protein sequence ID" value="MBD1401625.1"/>
    <property type="molecule type" value="Genomic_DNA"/>
</dbReference>